<keyword evidence="3" id="KW-1185">Reference proteome</keyword>
<gene>
    <name evidence="2" type="ORF">BEN30_08355</name>
</gene>
<evidence type="ECO:0000313" key="2">
    <source>
        <dbReference type="EMBL" id="OEJ67734.1"/>
    </source>
</evidence>
<dbReference type="Proteomes" id="UP000095347">
    <property type="component" value="Unassembled WGS sequence"/>
</dbReference>
<reference evidence="3" key="1">
    <citation type="submission" date="2016-07" db="EMBL/GenBank/DDBJ databases">
        <authorList>
            <person name="Florea S."/>
            <person name="Webb J.S."/>
            <person name="Jaromczyk J."/>
            <person name="Schardl C.L."/>
        </authorList>
    </citation>
    <scope>NUCLEOTIDE SEQUENCE [LARGE SCALE GENOMIC DNA]</scope>
    <source>
        <strain evidence="3">MV-1</strain>
    </source>
</reference>
<feature type="domain" description="Competence protein CoiA-like N-terminal" evidence="1">
    <location>
        <begin position="21"/>
        <end position="49"/>
    </location>
</feature>
<name>A0A1E5Q8W6_9PROT</name>
<accession>A0A1E5Q8W6</accession>
<dbReference type="RefSeq" id="WP_069957594.1">
    <property type="nucleotide sequence ID" value="NZ_MCGG01000020.1"/>
</dbReference>
<dbReference type="OrthoDB" id="4212451at2"/>
<proteinExistence type="predicted"/>
<sequence>MKLAIIDGQRREAQPGLSGECPVCKATTIAKCGEKNIWHWAHKGKRNCDRWWENETEWHRDWKNHFPVEWQEVVRRANDGEKHIVDVKTDQDWVIEFQHSYINPDERRSRESFYGNMVWVVDGLRRKNDLKQFAESVRYGSSIFKKPLIVTVHLFECRLVKEWASSHVPVFFDFGEENQPHGLWLLIPMGLDDKAYITLVGKENFINWHRKGDFNPQPFIDQMKLYEQERVRAVKMRYAPQLMPHRMMRRSRRRF</sequence>
<dbReference type="InterPro" id="IPR057253">
    <property type="entry name" value="CoiA-like_N"/>
</dbReference>
<organism evidence="2 3">
    <name type="scientific">Magnetovibrio blakemorei</name>
    <dbReference type="NCBI Taxonomy" id="28181"/>
    <lineage>
        <taxon>Bacteria</taxon>
        <taxon>Pseudomonadati</taxon>
        <taxon>Pseudomonadota</taxon>
        <taxon>Alphaproteobacteria</taxon>
        <taxon>Rhodospirillales</taxon>
        <taxon>Magnetovibrionaceae</taxon>
        <taxon>Magnetovibrio</taxon>
    </lineage>
</organism>
<dbReference type="Pfam" id="PF25164">
    <property type="entry name" value="CoiA_N"/>
    <property type="match status" value="1"/>
</dbReference>
<evidence type="ECO:0000313" key="3">
    <source>
        <dbReference type="Proteomes" id="UP000095347"/>
    </source>
</evidence>
<comment type="caution">
    <text evidence="2">The sequence shown here is derived from an EMBL/GenBank/DDBJ whole genome shotgun (WGS) entry which is preliminary data.</text>
</comment>
<dbReference type="AlphaFoldDB" id="A0A1E5Q8W6"/>
<dbReference type="EMBL" id="MCGG01000020">
    <property type="protein sequence ID" value="OEJ67734.1"/>
    <property type="molecule type" value="Genomic_DNA"/>
</dbReference>
<protein>
    <recommendedName>
        <fullName evidence="1">Competence protein CoiA-like N-terminal domain-containing protein</fullName>
    </recommendedName>
</protein>
<evidence type="ECO:0000259" key="1">
    <source>
        <dbReference type="Pfam" id="PF25164"/>
    </source>
</evidence>
<dbReference type="STRING" id="28181.BEN30_08355"/>